<evidence type="ECO:0008006" key="3">
    <source>
        <dbReference type="Google" id="ProtNLM"/>
    </source>
</evidence>
<accession>A0A645BQ22</accession>
<reference evidence="2" key="1">
    <citation type="submission" date="2019-08" db="EMBL/GenBank/DDBJ databases">
        <authorList>
            <person name="Kucharzyk K."/>
            <person name="Murdoch R.W."/>
            <person name="Higgins S."/>
            <person name="Loffler F."/>
        </authorList>
    </citation>
    <scope>NUCLEOTIDE SEQUENCE</scope>
</reference>
<proteinExistence type="predicted"/>
<evidence type="ECO:0000313" key="2">
    <source>
        <dbReference type="EMBL" id="MPM67550.1"/>
    </source>
</evidence>
<dbReference type="Gene3D" id="2.60.120.10">
    <property type="entry name" value="Jelly Rolls"/>
    <property type="match status" value="1"/>
</dbReference>
<evidence type="ECO:0000256" key="1">
    <source>
        <dbReference type="ARBA" id="ARBA00023235"/>
    </source>
</evidence>
<dbReference type="EMBL" id="VSSQ01021753">
    <property type="protein sequence ID" value="MPM67550.1"/>
    <property type="molecule type" value="Genomic_DNA"/>
</dbReference>
<protein>
    <recommendedName>
        <fullName evidence="3">5-deoxy-glucuronate isomerase</fullName>
    </recommendedName>
</protein>
<keyword evidence="1" id="KW-0413">Isomerase</keyword>
<name>A0A645BQ22_9ZZZZ</name>
<dbReference type="SUPFAM" id="SSF51182">
    <property type="entry name" value="RmlC-like cupins"/>
    <property type="match status" value="1"/>
</dbReference>
<dbReference type="InterPro" id="IPR011051">
    <property type="entry name" value="RmlC_Cupin_sf"/>
</dbReference>
<dbReference type="InterPro" id="IPR021120">
    <property type="entry name" value="KduI/IolB_isomerase"/>
</dbReference>
<dbReference type="Pfam" id="PF04962">
    <property type="entry name" value="KduI"/>
    <property type="match status" value="1"/>
</dbReference>
<sequence length="82" mass="9288">MYCYFDMDEPHFGFHLSYLESGKIEDCVTHIVRSGSMVQAPKGYHPTVSSPGSVNAYLWILVSFTPKSRRYDLAVPDPAYIP</sequence>
<dbReference type="GO" id="GO:0016861">
    <property type="term" value="F:intramolecular oxidoreductase activity, interconverting aldoses and ketoses"/>
    <property type="evidence" value="ECO:0007669"/>
    <property type="project" value="InterPro"/>
</dbReference>
<dbReference type="AlphaFoldDB" id="A0A645BQ22"/>
<dbReference type="InterPro" id="IPR014710">
    <property type="entry name" value="RmlC-like_jellyroll"/>
</dbReference>
<comment type="caution">
    <text evidence="2">The sequence shown here is derived from an EMBL/GenBank/DDBJ whole genome shotgun (WGS) entry which is preliminary data.</text>
</comment>
<organism evidence="2">
    <name type="scientific">bioreactor metagenome</name>
    <dbReference type="NCBI Taxonomy" id="1076179"/>
    <lineage>
        <taxon>unclassified sequences</taxon>
        <taxon>metagenomes</taxon>
        <taxon>ecological metagenomes</taxon>
    </lineage>
</organism>
<gene>
    <name evidence="2" type="ORF">SDC9_114473</name>
</gene>